<sequence>MAETSTKSSTADVEAEMSHQHSIEIVAASPPPPPPRLLPPPAPPLPPRTRNHRNLWGIIGDRSLSNPDSSEKRSHHSIKMPKTPPQAPPLPPKSGPRKPSIIYLSEDQRENYIDICVPVYNAAIKGDWHAAEKIIRGCPEVINTSITKRQDTVLHIISSTKHTHFAEKLVNLMKPEDLELQNGLGETALCLAVASNVKMVRILLKKNNGLLRIRKNGDLPFMLAVRYGDKHMVEYIYSETNMDDEKWNYLDQKRILESCLSLGLFDIALKIFKHCKDDHKIETDILGFLANSPSAFDGTLGPALRRLLHPSKFSTGNCVIYHGPSVQEVKSRVSPTDRRQVNNDNKTPQELFTEQHADLMEKGEKWMKETAAQCMIVAALIATIMFAAAFTLPGGNNSEDGHPIFLKRSAFIVFAVTDAISLCTSSASILVFLAILTARYTENDFLASLPLKLMVGLVTLFISIATMMVAYGASFFLLYPRSMKWIPILVTVLAGLPVISFAGLQFGLLFDVINSTFNSRHLFRPKKHMLY</sequence>
<dbReference type="Pfam" id="PF13962">
    <property type="entry name" value="PGG"/>
    <property type="match status" value="1"/>
</dbReference>
<evidence type="ECO:0000259" key="3">
    <source>
        <dbReference type="Pfam" id="PF13962"/>
    </source>
</evidence>
<feature type="compositionally biased region" description="Polar residues" evidence="1">
    <location>
        <begin position="1"/>
        <end position="11"/>
    </location>
</feature>
<comment type="caution">
    <text evidence="4">The sequence shown here is derived from an EMBL/GenBank/DDBJ whole genome shotgun (WGS) entry which is preliminary data.</text>
</comment>
<evidence type="ECO:0000313" key="4">
    <source>
        <dbReference type="EMBL" id="KZN03123.1"/>
    </source>
</evidence>
<name>A0A162AM43_DAUCS</name>
<feature type="transmembrane region" description="Helical" evidence="2">
    <location>
        <begin position="485"/>
        <end position="510"/>
    </location>
</feature>
<dbReference type="Gramene" id="KZN03123">
    <property type="protein sequence ID" value="KZN03123"/>
    <property type="gene ID" value="DCAR_011879"/>
</dbReference>
<dbReference type="Gene3D" id="1.25.40.20">
    <property type="entry name" value="Ankyrin repeat-containing domain"/>
    <property type="match status" value="1"/>
</dbReference>
<organism evidence="4">
    <name type="scientific">Daucus carota subsp. sativus</name>
    <name type="common">Carrot</name>
    <dbReference type="NCBI Taxonomy" id="79200"/>
    <lineage>
        <taxon>Eukaryota</taxon>
        <taxon>Viridiplantae</taxon>
        <taxon>Streptophyta</taxon>
        <taxon>Embryophyta</taxon>
        <taxon>Tracheophyta</taxon>
        <taxon>Spermatophyta</taxon>
        <taxon>Magnoliopsida</taxon>
        <taxon>eudicotyledons</taxon>
        <taxon>Gunneridae</taxon>
        <taxon>Pentapetalae</taxon>
        <taxon>asterids</taxon>
        <taxon>campanulids</taxon>
        <taxon>Apiales</taxon>
        <taxon>Apiaceae</taxon>
        <taxon>Apioideae</taxon>
        <taxon>Scandiceae</taxon>
        <taxon>Daucinae</taxon>
        <taxon>Daucus</taxon>
        <taxon>Daucus sect. Daucus</taxon>
    </lineage>
</organism>
<dbReference type="OMA" id="GEEWMRK"/>
<dbReference type="InterPro" id="IPR026961">
    <property type="entry name" value="PGG_dom"/>
</dbReference>
<feature type="region of interest" description="Disordered" evidence="1">
    <location>
        <begin position="1"/>
        <end position="100"/>
    </location>
</feature>
<dbReference type="SMART" id="SM00248">
    <property type="entry name" value="ANK"/>
    <property type="match status" value="3"/>
</dbReference>
<dbReference type="InterPro" id="IPR036770">
    <property type="entry name" value="Ankyrin_rpt-contain_sf"/>
</dbReference>
<gene>
    <name evidence="4" type="ORF">DCAR_011879</name>
</gene>
<keyword evidence="2" id="KW-0812">Transmembrane</keyword>
<dbReference type="EMBL" id="LNRQ01000003">
    <property type="protein sequence ID" value="KZN03123.1"/>
    <property type="molecule type" value="Genomic_DNA"/>
</dbReference>
<feature type="compositionally biased region" description="Pro residues" evidence="1">
    <location>
        <begin position="29"/>
        <end position="47"/>
    </location>
</feature>
<accession>A0A162AM43</accession>
<feature type="transmembrane region" description="Helical" evidence="2">
    <location>
        <begin position="457"/>
        <end position="479"/>
    </location>
</feature>
<feature type="domain" description="PGG" evidence="3">
    <location>
        <begin position="364"/>
        <end position="476"/>
    </location>
</feature>
<feature type="transmembrane region" description="Helical" evidence="2">
    <location>
        <begin position="410"/>
        <end position="436"/>
    </location>
</feature>
<keyword evidence="2" id="KW-0472">Membrane</keyword>
<dbReference type="AlphaFoldDB" id="A0A162AM43"/>
<protein>
    <recommendedName>
        <fullName evidence="3">PGG domain-containing protein</fullName>
    </recommendedName>
</protein>
<keyword evidence="2" id="KW-1133">Transmembrane helix</keyword>
<evidence type="ECO:0000256" key="1">
    <source>
        <dbReference type="SAM" id="MobiDB-lite"/>
    </source>
</evidence>
<dbReference type="GO" id="GO:0016020">
    <property type="term" value="C:membrane"/>
    <property type="evidence" value="ECO:0007669"/>
    <property type="project" value="TreeGrafter"/>
</dbReference>
<reference evidence="4" key="1">
    <citation type="journal article" date="2016" name="Nat. Genet.">
        <title>A high-quality carrot genome assembly provides new insights into carotenoid accumulation and asterid genome evolution.</title>
        <authorList>
            <person name="Iorizzo M."/>
            <person name="Ellison S."/>
            <person name="Senalik D."/>
            <person name="Zeng P."/>
            <person name="Satapoomin P."/>
            <person name="Huang J."/>
            <person name="Bowman M."/>
            <person name="Iovene M."/>
            <person name="Sanseverino W."/>
            <person name="Cavagnaro P."/>
            <person name="Yildiz M."/>
            <person name="Macko-Podgorni A."/>
            <person name="Moranska E."/>
            <person name="Grzebelus E."/>
            <person name="Grzebelus D."/>
            <person name="Ashrafi H."/>
            <person name="Zheng Z."/>
            <person name="Cheng S."/>
            <person name="Spooner D."/>
            <person name="Van Deynze A."/>
            <person name="Simon P."/>
        </authorList>
    </citation>
    <scope>NUCLEOTIDE SEQUENCE [LARGE SCALE GENOMIC DNA]</scope>
    <source>
        <tissue evidence="4">Leaf</tissue>
    </source>
</reference>
<dbReference type="Pfam" id="PF12796">
    <property type="entry name" value="Ank_2"/>
    <property type="match status" value="1"/>
</dbReference>
<dbReference type="SUPFAM" id="SSF48403">
    <property type="entry name" value="Ankyrin repeat"/>
    <property type="match status" value="1"/>
</dbReference>
<feature type="compositionally biased region" description="Pro residues" evidence="1">
    <location>
        <begin position="82"/>
        <end position="94"/>
    </location>
</feature>
<dbReference type="PANTHER" id="PTHR24177">
    <property type="entry name" value="CASKIN"/>
    <property type="match status" value="1"/>
</dbReference>
<evidence type="ECO:0000256" key="2">
    <source>
        <dbReference type="SAM" id="Phobius"/>
    </source>
</evidence>
<dbReference type="InterPro" id="IPR002110">
    <property type="entry name" value="Ankyrin_rpt"/>
</dbReference>
<proteinExistence type="predicted"/>
<dbReference type="STRING" id="79200.A0A162AM43"/>
<feature type="transmembrane region" description="Helical" evidence="2">
    <location>
        <begin position="370"/>
        <end position="390"/>
    </location>
</feature>
<dbReference type="PANTHER" id="PTHR24177:SF472">
    <property type="entry name" value="PGG DOMAIN-CONTAINING PROTEIN"/>
    <property type="match status" value="1"/>
</dbReference>